<dbReference type="SUPFAM" id="SSF51445">
    <property type="entry name" value="(Trans)glycosidases"/>
    <property type="match status" value="1"/>
</dbReference>
<dbReference type="GO" id="GO:0005975">
    <property type="term" value="P:carbohydrate metabolic process"/>
    <property type="evidence" value="ECO:0007669"/>
    <property type="project" value="InterPro"/>
</dbReference>
<evidence type="ECO:0000256" key="7">
    <source>
        <dbReference type="ARBA" id="ARBA00033417"/>
    </source>
</evidence>
<evidence type="ECO:0000256" key="6">
    <source>
        <dbReference type="ARBA" id="ARBA00033335"/>
    </source>
</evidence>
<evidence type="ECO:0000256" key="1">
    <source>
        <dbReference type="ARBA" id="ARBA00000382"/>
    </source>
</evidence>
<keyword evidence="11" id="KW-1185">Reference proteome</keyword>
<dbReference type="Pfam" id="PF00332">
    <property type="entry name" value="Glyco_hydro_17"/>
    <property type="match status" value="1"/>
</dbReference>
<dbReference type="Gene3D" id="3.20.20.80">
    <property type="entry name" value="Glycosidases"/>
    <property type="match status" value="1"/>
</dbReference>
<dbReference type="EC" id="3.2.1.39" evidence="3"/>
<dbReference type="InterPro" id="IPR017853">
    <property type="entry name" value="GH"/>
</dbReference>
<keyword evidence="9" id="KW-0732">Signal</keyword>
<evidence type="ECO:0000256" key="8">
    <source>
        <dbReference type="RuleBase" id="RU004335"/>
    </source>
</evidence>
<protein>
    <recommendedName>
        <fullName evidence="3">glucan endo-1,3-beta-D-glucosidase</fullName>
        <ecNumber evidence="3">3.2.1.39</ecNumber>
    </recommendedName>
    <alternativeName>
        <fullName evidence="6">(1-&gt;3)-beta-glucan endohydrolase</fullName>
    </alternativeName>
    <alternativeName>
        <fullName evidence="7">Beta-1,3-endoglucanase</fullName>
    </alternativeName>
</protein>
<organism evidence="10 11">
    <name type="scientific">Linum tenue</name>
    <dbReference type="NCBI Taxonomy" id="586396"/>
    <lineage>
        <taxon>Eukaryota</taxon>
        <taxon>Viridiplantae</taxon>
        <taxon>Streptophyta</taxon>
        <taxon>Embryophyta</taxon>
        <taxon>Tracheophyta</taxon>
        <taxon>Spermatophyta</taxon>
        <taxon>Magnoliopsida</taxon>
        <taxon>eudicotyledons</taxon>
        <taxon>Gunneridae</taxon>
        <taxon>Pentapetalae</taxon>
        <taxon>rosids</taxon>
        <taxon>fabids</taxon>
        <taxon>Malpighiales</taxon>
        <taxon>Linaceae</taxon>
        <taxon>Linum</taxon>
    </lineage>
</organism>
<dbReference type="AlphaFoldDB" id="A0AAV0HM19"/>
<comment type="catalytic activity">
    <reaction evidence="1">
        <text>Hydrolysis of (1-&gt;3)-beta-D-glucosidic linkages in (1-&gt;3)-beta-D-glucans.</text>
        <dbReference type="EC" id="3.2.1.39"/>
    </reaction>
</comment>
<dbReference type="GO" id="GO:0042973">
    <property type="term" value="F:glucan endo-1,3-beta-D-glucosidase activity"/>
    <property type="evidence" value="ECO:0007669"/>
    <property type="project" value="UniProtKB-EC"/>
</dbReference>
<evidence type="ECO:0000313" key="10">
    <source>
        <dbReference type="EMBL" id="CAI0386346.1"/>
    </source>
</evidence>
<evidence type="ECO:0000256" key="3">
    <source>
        <dbReference type="ARBA" id="ARBA00012780"/>
    </source>
</evidence>
<dbReference type="InterPro" id="IPR044965">
    <property type="entry name" value="Glyco_hydro_17_plant"/>
</dbReference>
<evidence type="ECO:0000256" key="2">
    <source>
        <dbReference type="ARBA" id="ARBA00008773"/>
    </source>
</evidence>
<evidence type="ECO:0000256" key="9">
    <source>
        <dbReference type="SAM" id="SignalP"/>
    </source>
</evidence>
<dbReference type="Proteomes" id="UP001154282">
    <property type="component" value="Unassembled WGS sequence"/>
</dbReference>
<dbReference type="PANTHER" id="PTHR32227">
    <property type="entry name" value="GLUCAN ENDO-1,3-BETA-GLUCOSIDASE BG1-RELATED-RELATED"/>
    <property type="match status" value="1"/>
</dbReference>
<comment type="similarity">
    <text evidence="2 8">Belongs to the glycosyl hydrolase 17 family.</text>
</comment>
<comment type="caution">
    <text evidence="10">The sequence shown here is derived from an EMBL/GenBank/DDBJ whole genome shotgun (WGS) entry which is preliminary data.</text>
</comment>
<evidence type="ECO:0000313" key="11">
    <source>
        <dbReference type="Proteomes" id="UP001154282"/>
    </source>
</evidence>
<feature type="chain" id="PRO_5043606033" description="glucan endo-1,3-beta-D-glucosidase" evidence="9">
    <location>
        <begin position="27"/>
        <end position="346"/>
    </location>
</feature>
<reference evidence="10" key="1">
    <citation type="submission" date="2022-08" db="EMBL/GenBank/DDBJ databases">
        <authorList>
            <person name="Gutierrez-Valencia J."/>
        </authorList>
    </citation>
    <scope>NUCLEOTIDE SEQUENCE</scope>
</reference>
<evidence type="ECO:0000256" key="5">
    <source>
        <dbReference type="ARBA" id="ARBA00023295"/>
    </source>
</evidence>
<dbReference type="FunFam" id="3.20.20.80:FF:000010">
    <property type="entry name" value="glucan endo-1,3-beta-glucosidase, basic"/>
    <property type="match status" value="1"/>
</dbReference>
<proteinExistence type="inferred from homology"/>
<name>A0AAV0HM19_9ROSI</name>
<dbReference type="InterPro" id="IPR000490">
    <property type="entry name" value="Glyco_hydro_17"/>
</dbReference>
<keyword evidence="5" id="KW-0326">Glycosidase</keyword>
<evidence type="ECO:0000256" key="4">
    <source>
        <dbReference type="ARBA" id="ARBA00022801"/>
    </source>
</evidence>
<sequence length="346" mass="37735">MYIQFLSHIISLLSIIFVHLESFADGAPVGVCYGRVGNNLPPPTAVVGLLQANGIQNVRLFDADAATLRSFASTGISLMIDIPNESLPSIASGTANSTVDWLISNVFSHIPPSQVRYLAVGPEAFVRDAFYTPYVVPAITNLHGALQSVGLAGRIKISSPQPISVMSGFYPPSSAHFDPLIKPAMIPLLQFLRDSGSPLMVNLYPYEVYVSHSNRIPLEYALFKADAEFGDSGLMYDNLLDASIDAFVHAMEREGFQGIRVVVAETGWPTACGEAAGVDNALTYNDNVVRRAVNGVGTPKRPKEEMEVYMFDLFDENERGGDEYQKHFGIFSLAGVKLYDLRFSSN</sequence>
<dbReference type="EMBL" id="CAMGYJ010000002">
    <property type="protein sequence ID" value="CAI0386346.1"/>
    <property type="molecule type" value="Genomic_DNA"/>
</dbReference>
<keyword evidence="4" id="KW-0378">Hydrolase</keyword>
<accession>A0AAV0HM19</accession>
<feature type="signal peptide" evidence="9">
    <location>
        <begin position="1"/>
        <end position="26"/>
    </location>
</feature>
<gene>
    <name evidence="10" type="ORF">LITE_LOCUS5088</name>
</gene>